<name>A0AAW1IZA4_POPJA</name>
<organism evidence="1 2">
    <name type="scientific">Popillia japonica</name>
    <name type="common">Japanese beetle</name>
    <dbReference type="NCBI Taxonomy" id="7064"/>
    <lineage>
        <taxon>Eukaryota</taxon>
        <taxon>Metazoa</taxon>
        <taxon>Ecdysozoa</taxon>
        <taxon>Arthropoda</taxon>
        <taxon>Hexapoda</taxon>
        <taxon>Insecta</taxon>
        <taxon>Pterygota</taxon>
        <taxon>Neoptera</taxon>
        <taxon>Endopterygota</taxon>
        <taxon>Coleoptera</taxon>
        <taxon>Polyphaga</taxon>
        <taxon>Scarabaeiformia</taxon>
        <taxon>Scarabaeidae</taxon>
        <taxon>Rutelinae</taxon>
        <taxon>Popillia</taxon>
    </lineage>
</organism>
<proteinExistence type="predicted"/>
<reference evidence="1 2" key="1">
    <citation type="journal article" date="2024" name="BMC Genomics">
        <title>De novo assembly and annotation of Popillia japonica's genome with initial clues to its potential as an invasive pest.</title>
        <authorList>
            <person name="Cucini C."/>
            <person name="Boschi S."/>
            <person name="Funari R."/>
            <person name="Cardaioli E."/>
            <person name="Iannotti N."/>
            <person name="Marturano G."/>
            <person name="Paoli F."/>
            <person name="Bruttini M."/>
            <person name="Carapelli A."/>
            <person name="Frati F."/>
            <person name="Nardi F."/>
        </authorList>
    </citation>
    <scope>NUCLEOTIDE SEQUENCE [LARGE SCALE GENOMIC DNA]</scope>
    <source>
        <strain evidence="1">DMR45628</strain>
    </source>
</reference>
<gene>
    <name evidence="1" type="ORF">QE152_g32370</name>
</gene>
<accession>A0AAW1IZA4</accession>
<protein>
    <submittedName>
        <fullName evidence="1">Uncharacterized protein</fullName>
    </submittedName>
</protein>
<dbReference type="Proteomes" id="UP001458880">
    <property type="component" value="Unassembled WGS sequence"/>
</dbReference>
<evidence type="ECO:0000313" key="2">
    <source>
        <dbReference type="Proteomes" id="UP001458880"/>
    </source>
</evidence>
<evidence type="ECO:0000313" key="1">
    <source>
        <dbReference type="EMBL" id="KAK9695748.1"/>
    </source>
</evidence>
<sequence length="140" mass="16114">MVCHKSTVDQDCLQLKYMNISIPVPGTKKECDNHKPKSVVLKYKIRKHEDKTVPVCAKLFMDITGATSNRLAIVARYFMHTGGILQEQRGADWTKLQNKEITDLIKAHMKSYKCRKSYYSRATTCRFIRVKCTTNVDVVL</sequence>
<dbReference type="EMBL" id="JASPKY010000471">
    <property type="protein sequence ID" value="KAK9695748.1"/>
    <property type="molecule type" value="Genomic_DNA"/>
</dbReference>
<comment type="caution">
    <text evidence="1">The sequence shown here is derived from an EMBL/GenBank/DDBJ whole genome shotgun (WGS) entry which is preliminary data.</text>
</comment>
<dbReference type="AlphaFoldDB" id="A0AAW1IZA4"/>
<keyword evidence="2" id="KW-1185">Reference proteome</keyword>